<accession>A0A6A5T7C4</accession>
<dbReference type="Proteomes" id="UP000800038">
    <property type="component" value="Unassembled WGS sequence"/>
</dbReference>
<protein>
    <submittedName>
        <fullName evidence="1">Uncharacterized protein</fullName>
    </submittedName>
</protein>
<dbReference type="EMBL" id="ML975997">
    <property type="protein sequence ID" value="KAF1948078.1"/>
    <property type="molecule type" value="Genomic_DNA"/>
</dbReference>
<reference evidence="1" key="1">
    <citation type="journal article" date="2020" name="Stud. Mycol.">
        <title>101 Dothideomycetes genomes: a test case for predicting lifestyles and emergence of pathogens.</title>
        <authorList>
            <person name="Haridas S."/>
            <person name="Albert R."/>
            <person name="Binder M."/>
            <person name="Bloem J."/>
            <person name="Labutti K."/>
            <person name="Salamov A."/>
            <person name="Andreopoulos B."/>
            <person name="Baker S."/>
            <person name="Barry K."/>
            <person name="Bills G."/>
            <person name="Bluhm B."/>
            <person name="Cannon C."/>
            <person name="Castanera R."/>
            <person name="Culley D."/>
            <person name="Daum C."/>
            <person name="Ezra D."/>
            <person name="Gonzalez J."/>
            <person name="Henrissat B."/>
            <person name="Kuo A."/>
            <person name="Liang C."/>
            <person name="Lipzen A."/>
            <person name="Lutzoni F."/>
            <person name="Magnuson J."/>
            <person name="Mondo S."/>
            <person name="Nolan M."/>
            <person name="Ohm R."/>
            <person name="Pangilinan J."/>
            <person name="Park H.-J."/>
            <person name="Ramirez L."/>
            <person name="Alfaro M."/>
            <person name="Sun H."/>
            <person name="Tritt A."/>
            <person name="Yoshinaga Y."/>
            <person name="Zwiers L.-H."/>
            <person name="Turgeon B."/>
            <person name="Goodwin S."/>
            <person name="Spatafora J."/>
            <person name="Crous P."/>
            <person name="Grigoriev I."/>
        </authorList>
    </citation>
    <scope>NUCLEOTIDE SEQUENCE</scope>
    <source>
        <strain evidence="1">CBS 161.51</strain>
    </source>
</reference>
<name>A0A6A5T7C4_9PLEO</name>
<keyword evidence="2" id="KW-1185">Reference proteome</keyword>
<proteinExistence type="predicted"/>
<evidence type="ECO:0000313" key="1">
    <source>
        <dbReference type="EMBL" id="KAF1948078.1"/>
    </source>
</evidence>
<feature type="non-terminal residue" evidence="1">
    <location>
        <position position="58"/>
    </location>
</feature>
<gene>
    <name evidence="1" type="ORF">EJ02DRAFT_449547</name>
</gene>
<evidence type="ECO:0000313" key="2">
    <source>
        <dbReference type="Proteomes" id="UP000800038"/>
    </source>
</evidence>
<sequence length="58" mass="6887">MVKWENCLTWYSKNFLFWQVTKRASVRIWLPSPLPYFPKCLGQALPVRCLWAAEDQGL</sequence>
<organism evidence="1 2">
    <name type="scientific">Clathrospora elynae</name>
    <dbReference type="NCBI Taxonomy" id="706981"/>
    <lineage>
        <taxon>Eukaryota</taxon>
        <taxon>Fungi</taxon>
        <taxon>Dikarya</taxon>
        <taxon>Ascomycota</taxon>
        <taxon>Pezizomycotina</taxon>
        <taxon>Dothideomycetes</taxon>
        <taxon>Pleosporomycetidae</taxon>
        <taxon>Pleosporales</taxon>
        <taxon>Diademaceae</taxon>
        <taxon>Clathrospora</taxon>
    </lineage>
</organism>
<dbReference type="AlphaFoldDB" id="A0A6A5T7C4"/>